<accession>A0A834WW68</accession>
<dbReference type="AlphaFoldDB" id="A0A834WW68"/>
<dbReference type="EMBL" id="JAAIUW010000005">
    <property type="protein sequence ID" value="KAF7833352.1"/>
    <property type="molecule type" value="Genomic_DNA"/>
</dbReference>
<feature type="compositionally biased region" description="Basic and acidic residues" evidence="1">
    <location>
        <begin position="25"/>
        <end position="37"/>
    </location>
</feature>
<evidence type="ECO:0000256" key="1">
    <source>
        <dbReference type="SAM" id="MobiDB-lite"/>
    </source>
</evidence>
<feature type="region of interest" description="Disordered" evidence="1">
    <location>
        <begin position="1"/>
        <end position="37"/>
    </location>
</feature>
<gene>
    <name evidence="2" type="ORF">G2W53_015685</name>
</gene>
<keyword evidence="3" id="KW-1185">Reference proteome</keyword>
<comment type="caution">
    <text evidence="2">The sequence shown here is derived from an EMBL/GenBank/DDBJ whole genome shotgun (WGS) entry which is preliminary data.</text>
</comment>
<proteinExistence type="predicted"/>
<evidence type="ECO:0000313" key="2">
    <source>
        <dbReference type="EMBL" id="KAF7833352.1"/>
    </source>
</evidence>
<organism evidence="2 3">
    <name type="scientific">Senna tora</name>
    <dbReference type="NCBI Taxonomy" id="362788"/>
    <lineage>
        <taxon>Eukaryota</taxon>
        <taxon>Viridiplantae</taxon>
        <taxon>Streptophyta</taxon>
        <taxon>Embryophyta</taxon>
        <taxon>Tracheophyta</taxon>
        <taxon>Spermatophyta</taxon>
        <taxon>Magnoliopsida</taxon>
        <taxon>eudicotyledons</taxon>
        <taxon>Gunneridae</taxon>
        <taxon>Pentapetalae</taxon>
        <taxon>rosids</taxon>
        <taxon>fabids</taxon>
        <taxon>Fabales</taxon>
        <taxon>Fabaceae</taxon>
        <taxon>Caesalpinioideae</taxon>
        <taxon>Cassia clade</taxon>
        <taxon>Senna</taxon>
    </lineage>
</organism>
<evidence type="ECO:0000313" key="3">
    <source>
        <dbReference type="Proteomes" id="UP000634136"/>
    </source>
</evidence>
<protein>
    <submittedName>
        <fullName evidence="2">Uncharacterized protein</fullName>
    </submittedName>
</protein>
<sequence>MARREANKTALAKFHSLNKCSSNSEESHPKGDKNYQV</sequence>
<dbReference type="Proteomes" id="UP000634136">
    <property type="component" value="Unassembled WGS sequence"/>
</dbReference>
<reference evidence="2" key="1">
    <citation type="submission" date="2020-09" db="EMBL/GenBank/DDBJ databases">
        <title>Genome-Enabled Discovery of Anthraquinone Biosynthesis in Senna tora.</title>
        <authorList>
            <person name="Kang S.-H."/>
            <person name="Pandey R.P."/>
            <person name="Lee C.-M."/>
            <person name="Sim J.-S."/>
            <person name="Jeong J.-T."/>
            <person name="Choi B.-S."/>
            <person name="Jung M."/>
            <person name="Ginzburg D."/>
            <person name="Zhao K."/>
            <person name="Won S.Y."/>
            <person name="Oh T.-J."/>
            <person name="Yu Y."/>
            <person name="Kim N.-H."/>
            <person name="Lee O.R."/>
            <person name="Lee T.-H."/>
            <person name="Bashyal P."/>
            <person name="Kim T.-S."/>
            <person name="Lee W.-H."/>
            <person name="Kawkins C."/>
            <person name="Kim C.-K."/>
            <person name="Kim J.S."/>
            <person name="Ahn B.O."/>
            <person name="Rhee S.Y."/>
            <person name="Sohng J.K."/>
        </authorList>
    </citation>
    <scope>NUCLEOTIDE SEQUENCE</scope>
    <source>
        <tissue evidence="2">Leaf</tissue>
    </source>
</reference>
<name>A0A834WW68_9FABA</name>